<proteinExistence type="inferred from homology"/>
<reference evidence="2" key="1">
    <citation type="journal article" date="2023" name="bioRxiv">
        <title>Scaffold-level genome assemblies of two parasitoid biocontrol wasps reveal the parthenogenesis mechanism and an associated novel virus.</title>
        <authorList>
            <person name="Inwood S."/>
            <person name="Skelly J."/>
            <person name="Guhlin J."/>
            <person name="Harrop T."/>
            <person name="Goldson S."/>
            <person name="Dearden P."/>
        </authorList>
    </citation>
    <scope>NUCLEOTIDE SEQUENCE</scope>
    <source>
        <strain evidence="2">Lincoln</strain>
        <tissue evidence="2">Whole body</tissue>
    </source>
</reference>
<dbReference type="GO" id="GO:0005737">
    <property type="term" value="C:cytoplasm"/>
    <property type="evidence" value="ECO:0007669"/>
    <property type="project" value="TreeGrafter"/>
</dbReference>
<comment type="similarity">
    <text evidence="1">Belongs to the dynein light chain Tctex-type family.</text>
</comment>
<dbReference type="PANTHER" id="PTHR21255">
    <property type="entry name" value="T-COMPLEX-ASSOCIATED-TESTIS-EXPRESSED 1/ DYNEIN LIGHT CHAIN"/>
    <property type="match status" value="1"/>
</dbReference>
<dbReference type="GO" id="GO:0005868">
    <property type="term" value="C:cytoplasmic dynein complex"/>
    <property type="evidence" value="ECO:0007669"/>
    <property type="project" value="TreeGrafter"/>
</dbReference>
<evidence type="ECO:0000256" key="1">
    <source>
        <dbReference type="ARBA" id="ARBA00005361"/>
    </source>
</evidence>
<evidence type="ECO:0000313" key="3">
    <source>
        <dbReference type="Proteomes" id="UP001168972"/>
    </source>
</evidence>
<reference evidence="2" key="2">
    <citation type="submission" date="2023-03" db="EMBL/GenBank/DDBJ databases">
        <authorList>
            <person name="Inwood S.N."/>
            <person name="Skelly J.G."/>
            <person name="Guhlin J."/>
            <person name="Harrop T.W.R."/>
            <person name="Goldson S.G."/>
            <person name="Dearden P.K."/>
        </authorList>
    </citation>
    <scope>NUCLEOTIDE SEQUENCE</scope>
    <source>
        <strain evidence="2">Lincoln</strain>
        <tissue evidence="2">Whole body</tissue>
    </source>
</reference>
<dbReference type="GO" id="GO:0007018">
    <property type="term" value="P:microtubule-based movement"/>
    <property type="evidence" value="ECO:0007669"/>
    <property type="project" value="TreeGrafter"/>
</dbReference>
<comment type="caution">
    <text evidence="2">The sequence shown here is derived from an EMBL/GenBank/DDBJ whole genome shotgun (WGS) entry which is preliminary data.</text>
</comment>
<dbReference type="Pfam" id="PF03645">
    <property type="entry name" value="Tctex-1"/>
    <property type="match status" value="1"/>
</dbReference>
<dbReference type="Proteomes" id="UP001168972">
    <property type="component" value="Unassembled WGS sequence"/>
</dbReference>
<dbReference type="AlphaFoldDB" id="A0AA39FEG8"/>
<dbReference type="InterPro" id="IPR005334">
    <property type="entry name" value="Tctex-1-like"/>
</dbReference>
<dbReference type="Gene3D" id="3.30.1140.40">
    <property type="entry name" value="Tctex-1"/>
    <property type="match status" value="1"/>
</dbReference>
<sequence length="136" mass="16072">MPMTFEHSARSSIDYDQCPKYENSYRLESYRPFRPDPVDEIIKTMMNNRLEDIIYDAATTPSLCSEIAADIRKKIMKLQFDRYKIVVVVTIIEKASQSLRTNLGFLWDDEKDNYSTYSFETQTFFAYCFVIGAYYE</sequence>
<accession>A0AA39FEG8</accession>
<protein>
    <submittedName>
        <fullName evidence="2">Uncharacterized protein</fullName>
    </submittedName>
</protein>
<organism evidence="2 3">
    <name type="scientific">Microctonus hyperodae</name>
    <name type="common">Parasitoid wasp</name>
    <dbReference type="NCBI Taxonomy" id="165561"/>
    <lineage>
        <taxon>Eukaryota</taxon>
        <taxon>Metazoa</taxon>
        <taxon>Ecdysozoa</taxon>
        <taxon>Arthropoda</taxon>
        <taxon>Hexapoda</taxon>
        <taxon>Insecta</taxon>
        <taxon>Pterygota</taxon>
        <taxon>Neoptera</taxon>
        <taxon>Endopterygota</taxon>
        <taxon>Hymenoptera</taxon>
        <taxon>Apocrita</taxon>
        <taxon>Ichneumonoidea</taxon>
        <taxon>Braconidae</taxon>
        <taxon>Euphorinae</taxon>
        <taxon>Microctonus</taxon>
    </lineage>
</organism>
<dbReference type="GO" id="GO:0045505">
    <property type="term" value="F:dynein intermediate chain binding"/>
    <property type="evidence" value="ECO:0007669"/>
    <property type="project" value="TreeGrafter"/>
</dbReference>
<keyword evidence="3" id="KW-1185">Reference proteome</keyword>
<dbReference type="CDD" id="cd21451">
    <property type="entry name" value="DLC-like_TCTEX1D"/>
    <property type="match status" value="1"/>
</dbReference>
<dbReference type="InterPro" id="IPR038586">
    <property type="entry name" value="Tctex-1-like_sf"/>
</dbReference>
<name>A0AA39FEG8_MICHY</name>
<gene>
    <name evidence="2" type="ORF">PV327_001861</name>
</gene>
<dbReference type="PANTHER" id="PTHR21255:SF7">
    <property type="entry name" value="DYNEIN LIGHT CHAIN TCTEX-TYPE PROTEIN 2B"/>
    <property type="match status" value="1"/>
</dbReference>
<evidence type="ECO:0000313" key="2">
    <source>
        <dbReference type="EMBL" id="KAK0168020.1"/>
    </source>
</evidence>
<dbReference type="EMBL" id="JAQQBR010001831">
    <property type="protein sequence ID" value="KAK0168020.1"/>
    <property type="molecule type" value="Genomic_DNA"/>
</dbReference>